<sequence length="104" mass="11356">MNGWQLNKQSLSDVPQTNFFRQRNHDMRSSRTRGSLAGDFNGQFTAFCLLDTAATAPLAGTDKDCDMQATVESQQRAGSIAAAYGQPAESVYPQQDYAFALGSR</sequence>
<dbReference type="EMBL" id="CDPU01000001">
    <property type="protein sequence ID" value="CEO44272.1"/>
    <property type="molecule type" value="Genomic_DNA"/>
</dbReference>
<dbReference type="AlphaFoldDB" id="A0A0B7JLX7"/>
<reference evidence="1" key="1">
    <citation type="submission" date="2015-01" db="EMBL/GenBank/DDBJ databases">
        <authorList>
            <person name="Durling Mikael"/>
        </authorList>
    </citation>
    <scope>NUCLEOTIDE SEQUENCE</scope>
</reference>
<name>A0A0B7JLX7_BIOOC</name>
<organism evidence="1">
    <name type="scientific">Bionectria ochroleuca</name>
    <name type="common">Gliocladium roseum</name>
    <dbReference type="NCBI Taxonomy" id="29856"/>
    <lineage>
        <taxon>Eukaryota</taxon>
        <taxon>Fungi</taxon>
        <taxon>Dikarya</taxon>
        <taxon>Ascomycota</taxon>
        <taxon>Pezizomycotina</taxon>
        <taxon>Sordariomycetes</taxon>
        <taxon>Hypocreomycetidae</taxon>
        <taxon>Hypocreales</taxon>
        <taxon>Bionectriaceae</taxon>
        <taxon>Clonostachys</taxon>
    </lineage>
</organism>
<gene>
    <name evidence="1" type="ORF">BN869_000000327_1</name>
</gene>
<protein>
    <submittedName>
        <fullName evidence="1">Uncharacterized protein</fullName>
    </submittedName>
</protein>
<evidence type="ECO:0000313" key="1">
    <source>
        <dbReference type="EMBL" id="CEO44272.1"/>
    </source>
</evidence>
<proteinExistence type="predicted"/>
<accession>A0A0B7JLX7</accession>